<protein>
    <submittedName>
        <fullName evidence="2">Uncharacterized protein</fullName>
    </submittedName>
</protein>
<reference evidence="3" key="1">
    <citation type="journal article" date="2015" name="Proc. Natl. Acad. Sci. U.S.A.">
        <title>Genome sequencing of adzuki bean (Vigna angularis) provides insight into high starch and low fat accumulation and domestication.</title>
        <authorList>
            <person name="Yang K."/>
            <person name="Tian Z."/>
            <person name="Chen C."/>
            <person name="Luo L."/>
            <person name="Zhao B."/>
            <person name="Wang Z."/>
            <person name="Yu L."/>
            <person name="Li Y."/>
            <person name="Sun Y."/>
            <person name="Li W."/>
            <person name="Chen Y."/>
            <person name="Li Y."/>
            <person name="Zhang Y."/>
            <person name="Ai D."/>
            <person name="Zhao J."/>
            <person name="Shang C."/>
            <person name="Ma Y."/>
            <person name="Wu B."/>
            <person name="Wang M."/>
            <person name="Gao L."/>
            <person name="Sun D."/>
            <person name="Zhang P."/>
            <person name="Guo F."/>
            <person name="Wang W."/>
            <person name="Li Y."/>
            <person name="Wang J."/>
            <person name="Varshney R.K."/>
            <person name="Wang J."/>
            <person name="Ling H.Q."/>
            <person name="Wan P."/>
        </authorList>
    </citation>
    <scope>NUCLEOTIDE SEQUENCE</scope>
    <source>
        <strain evidence="3">cv. Jingnong 6</strain>
    </source>
</reference>
<sequence length="160" mass="17825">MRIQRPLLPRLAPGAPPRHLLSSKWMIIAKGNIHKHSTNTNKQGAPRSLCESPDRDQPPYNSLYAPHSPFELNGQWFQTTTSRIATGFVRRVHKQRATPSSHSHSAPTRTVNDPDSEHPLQGLAMQGNSHSDSASSAERNFCKIRHSPQPLPFLGLLANF</sequence>
<dbReference type="Gramene" id="KOM43882">
    <property type="protein sequence ID" value="KOM43882"/>
    <property type="gene ID" value="LR48_Vigan05g148700"/>
</dbReference>
<dbReference type="Proteomes" id="UP000053144">
    <property type="component" value="Chromosome 5"/>
</dbReference>
<name>A0A0L9UMS8_PHAAN</name>
<dbReference type="AlphaFoldDB" id="A0A0L9UMS8"/>
<feature type="region of interest" description="Disordered" evidence="1">
    <location>
        <begin position="34"/>
        <end position="63"/>
    </location>
</feature>
<evidence type="ECO:0000313" key="3">
    <source>
        <dbReference type="Proteomes" id="UP000053144"/>
    </source>
</evidence>
<proteinExistence type="predicted"/>
<dbReference type="EMBL" id="CM003375">
    <property type="protein sequence ID" value="KOM43882.1"/>
    <property type="molecule type" value="Genomic_DNA"/>
</dbReference>
<evidence type="ECO:0000313" key="2">
    <source>
        <dbReference type="EMBL" id="KOM43882.1"/>
    </source>
</evidence>
<feature type="region of interest" description="Disordered" evidence="1">
    <location>
        <begin position="93"/>
        <end position="137"/>
    </location>
</feature>
<evidence type="ECO:0000256" key="1">
    <source>
        <dbReference type="SAM" id="MobiDB-lite"/>
    </source>
</evidence>
<organism evidence="2 3">
    <name type="scientific">Phaseolus angularis</name>
    <name type="common">Azuki bean</name>
    <name type="synonym">Vigna angularis</name>
    <dbReference type="NCBI Taxonomy" id="3914"/>
    <lineage>
        <taxon>Eukaryota</taxon>
        <taxon>Viridiplantae</taxon>
        <taxon>Streptophyta</taxon>
        <taxon>Embryophyta</taxon>
        <taxon>Tracheophyta</taxon>
        <taxon>Spermatophyta</taxon>
        <taxon>Magnoliopsida</taxon>
        <taxon>eudicotyledons</taxon>
        <taxon>Gunneridae</taxon>
        <taxon>Pentapetalae</taxon>
        <taxon>rosids</taxon>
        <taxon>fabids</taxon>
        <taxon>Fabales</taxon>
        <taxon>Fabaceae</taxon>
        <taxon>Papilionoideae</taxon>
        <taxon>50 kb inversion clade</taxon>
        <taxon>NPAAA clade</taxon>
        <taxon>indigoferoid/millettioid clade</taxon>
        <taxon>Phaseoleae</taxon>
        <taxon>Vigna</taxon>
    </lineage>
</organism>
<accession>A0A0L9UMS8</accession>
<feature type="compositionally biased region" description="Polar residues" evidence="1">
    <location>
        <begin position="97"/>
        <end position="113"/>
    </location>
</feature>
<feature type="compositionally biased region" description="Polar residues" evidence="1">
    <location>
        <begin position="126"/>
        <end position="137"/>
    </location>
</feature>
<gene>
    <name evidence="2" type="ORF">LR48_Vigan05g148700</name>
</gene>